<dbReference type="Proteomes" id="UP000321947">
    <property type="component" value="Unassembled WGS sequence"/>
</dbReference>
<evidence type="ECO:0000256" key="1">
    <source>
        <dbReference type="SAM" id="MobiDB-lite"/>
    </source>
</evidence>
<evidence type="ECO:0000313" key="3">
    <source>
        <dbReference type="EMBL" id="TYJ95878.1"/>
    </source>
</evidence>
<feature type="region of interest" description="Disordered" evidence="1">
    <location>
        <begin position="1"/>
        <end position="29"/>
    </location>
</feature>
<comment type="caution">
    <text evidence="2">The sequence shown here is derived from an EMBL/GenBank/DDBJ whole genome shotgun (WGS) entry which is preliminary data.</text>
</comment>
<proteinExistence type="predicted"/>
<reference evidence="4 5" key="1">
    <citation type="submission" date="2019-08" db="EMBL/GenBank/DDBJ databases">
        <title>Draft genome sequences of two oriental melons (Cucumis melo L. var makuwa).</title>
        <authorList>
            <person name="Kwon S.-Y."/>
        </authorList>
    </citation>
    <scope>NUCLEOTIDE SEQUENCE [LARGE SCALE GENOMIC DNA]</scope>
    <source>
        <strain evidence="5">cv. Chang Bougi</strain>
        <strain evidence="4">cv. SW 3</strain>
        <tissue evidence="2">Leaf</tissue>
    </source>
</reference>
<gene>
    <name evidence="3" type="ORF">E5676_scaffold110G001730</name>
    <name evidence="2" type="ORF">E6C27_scaffold20G001030</name>
</gene>
<dbReference type="EMBL" id="SSTD01020080">
    <property type="protein sequence ID" value="TYJ95878.1"/>
    <property type="molecule type" value="Genomic_DNA"/>
</dbReference>
<dbReference type="EMBL" id="SSTE01019218">
    <property type="protein sequence ID" value="KAA0036810.1"/>
    <property type="molecule type" value="Genomic_DNA"/>
</dbReference>
<dbReference type="Proteomes" id="UP000321393">
    <property type="component" value="Unassembled WGS sequence"/>
</dbReference>
<name>A0A5A7T0C2_CUCMM</name>
<evidence type="ECO:0000313" key="4">
    <source>
        <dbReference type="Proteomes" id="UP000321393"/>
    </source>
</evidence>
<organism evidence="2 4">
    <name type="scientific">Cucumis melo var. makuwa</name>
    <name type="common">Oriental melon</name>
    <dbReference type="NCBI Taxonomy" id="1194695"/>
    <lineage>
        <taxon>Eukaryota</taxon>
        <taxon>Viridiplantae</taxon>
        <taxon>Streptophyta</taxon>
        <taxon>Embryophyta</taxon>
        <taxon>Tracheophyta</taxon>
        <taxon>Spermatophyta</taxon>
        <taxon>Magnoliopsida</taxon>
        <taxon>eudicotyledons</taxon>
        <taxon>Gunneridae</taxon>
        <taxon>Pentapetalae</taxon>
        <taxon>rosids</taxon>
        <taxon>fabids</taxon>
        <taxon>Cucurbitales</taxon>
        <taxon>Cucurbitaceae</taxon>
        <taxon>Benincaseae</taxon>
        <taxon>Cucumis</taxon>
    </lineage>
</organism>
<accession>A0A5A7T0C2</accession>
<evidence type="ECO:0000313" key="5">
    <source>
        <dbReference type="Proteomes" id="UP000321947"/>
    </source>
</evidence>
<evidence type="ECO:0000313" key="2">
    <source>
        <dbReference type="EMBL" id="KAA0036810.1"/>
    </source>
</evidence>
<sequence length="79" mass="8775">MSPNNIMGTQPGCSSEGKTSSNGLKRKRGGQAIEMAEIIRNAREYANDQLKTIAEWPNVRHQEASATHVKDVRQLQEIP</sequence>
<protein>
    <submittedName>
        <fullName evidence="2">RING-H2 finger protein ATL66</fullName>
    </submittedName>
</protein>
<dbReference type="AlphaFoldDB" id="A0A5A7T0C2"/>
<feature type="compositionally biased region" description="Polar residues" evidence="1">
    <location>
        <begin position="1"/>
        <end position="23"/>
    </location>
</feature>